<evidence type="ECO:0000259" key="11">
    <source>
        <dbReference type="Pfam" id="PF20511"/>
    </source>
</evidence>
<dbReference type="SUPFAM" id="SSF51182">
    <property type="entry name" value="RmlC-like cupins"/>
    <property type="match status" value="1"/>
</dbReference>
<protein>
    <recommendedName>
        <fullName evidence="3">mannose-6-phosphate isomerase</fullName>
        <ecNumber evidence="3">5.3.1.8</ecNumber>
    </recommendedName>
    <alternativeName>
        <fullName evidence="7">Phosphohexomutase</fullName>
    </alternativeName>
    <alternativeName>
        <fullName evidence="8">Phosphomannose isomerase</fullName>
    </alternativeName>
</protein>
<evidence type="ECO:0000256" key="6">
    <source>
        <dbReference type="ARBA" id="ARBA00023235"/>
    </source>
</evidence>
<comment type="similarity">
    <text evidence="2">Belongs to the mannose-6-phosphate isomerase type 1 family.</text>
</comment>
<evidence type="ECO:0000256" key="3">
    <source>
        <dbReference type="ARBA" id="ARBA00011956"/>
    </source>
</evidence>
<evidence type="ECO:0000259" key="12">
    <source>
        <dbReference type="Pfam" id="PF21621"/>
    </source>
</evidence>
<feature type="binding site" evidence="9">
    <location>
        <position position="122"/>
    </location>
    <ligand>
        <name>Zn(2+)</name>
        <dbReference type="ChEBI" id="CHEBI:29105"/>
    </ligand>
</feature>
<feature type="domain" description="Mannose-6-phosphate isomerase cupin" evidence="12">
    <location>
        <begin position="246"/>
        <end position="316"/>
    </location>
</feature>
<organism evidence="13 14">
    <name type="scientific">Anaerovirgula multivorans</name>
    <dbReference type="NCBI Taxonomy" id="312168"/>
    <lineage>
        <taxon>Bacteria</taxon>
        <taxon>Bacillati</taxon>
        <taxon>Bacillota</taxon>
        <taxon>Clostridia</taxon>
        <taxon>Peptostreptococcales</taxon>
        <taxon>Natronincolaceae</taxon>
        <taxon>Anaerovirgula</taxon>
    </lineage>
</organism>
<comment type="cofactor">
    <cofactor evidence="9">
        <name>Zn(2+)</name>
        <dbReference type="ChEBI" id="CHEBI:29105"/>
    </cofactor>
    <text evidence="9">Binds 1 zinc ion per subunit.</text>
</comment>
<dbReference type="InterPro" id="IPR014628">
    <property type="entry name" value="Man6P_isomerase_Firm_short"/>
</dbReference>
<dbReference type="PANTHER" id="PTHR42742">
    <property type="entry name" value="TRANSCRIPTIONAL REPRESSOR MPRA"/>
    <property type="match status" value="1"/>
</dbReference>
<evidence type="ECO:0000256" key="4">
    <source>
        <dbReference type="ARBA" id="ARBA00022723"/>
    </source>
</evidence>
<dbReference type="GO" id="GO:0008270">
    <property type="term" value="F:zinc ion binding"/>
    <property type="evidence" value="ECO:0007669"/>
    <property type="project" value="InterPro"/>
</dbReference>
<keyword evidence="4 9" id="KW-0479">Metal-binding</keyword>
<dbReference type="GO" id="GO:0005975">
    <property type="term" value="P:carbohydrate metabolic process"/>
    <property type="evidence" value="ECO:0007669"/>
    <property type="project" value="InterPro"/>
</dbReference>
<comment type="catalytic activity">
    <reaction evidence="1">
        <text>D-mannose 6-phosphate = D-fructose 6-phosphate</text>
        <dbReference type="Rhea" id="RHEA:12356"/>
        <dbReference type="ChEBI" id="CHEBI:58735"/>
        <dbReference type="ChEBI" id="CHEBI:61527"/>
        <dbReference type="EC" id="5.3.1.8"/>
    </reaction>
</comment>
<feature type="active site" evidence="10">
    <location>
        <position position="199"/>
    </location>
</feature>
<dbReference type="InterPro" id="IPR011051">
    <property type="entry name" value="RmlC_Cupin_sf"/>
</dbReference>
<sequence length="317" mass="35917">MIGDEVILKEILFFKPIFKEKIWGGQKLKTEFDFNIPSNRTGECWLISGHIEGSTEVKNGTFKGETLQSLMKNSKEVLGEISGDEFPLLIKIIDACDDLSVQVHPNNDDASKISPNLYGKSECWYVLDCDEGAEIVYGHKALTKDELSEKIYSGKWNELLCKKPIQKGDFIYVPAGTVHALKKGTLILEIQQSSDITYRLYDYDRLEEGKARELHLAESIEVISVPHREAIAKTEIVKEETITKIVLVETQDFSVYKYIIEGEAKLYQDRPFLIVGVVEGEGTVDHQPIRKGDYFLLPYGYGDFILRGHMTVIVSTK</sequence>
<dbReference type="Pfam" id="PF21621">
    <property type="entry name" value="MPI_cupin_dom"/>
    <property type="match status" value="1"/>
</dbReference>
<dbReference type="CDD" id="cd07010">
    <property type="entry name" value="cupin_PMI_type_I_N_bac"/>
    <property type="match status" value="1"/>
</dbReference>
<dbReference type="RefSeq" id="WP_242975239.1">
    <property type="nucleotide sequence ID" value="NZ_FZOJ01000040.1"/>
</dbReference>
<dbReference type="EC" id="5.3.1.8" evidence="3"/>
<dbReference type="PIRSF" id="PIRSF036894">
    <property type="entry name" value="PMI_Firm_short"/>
    <property type="match status" value="1"/>
</dbReference>
<dbReference type="AlphaFoldDB" id="A0A239JXN9"/>
<accession>A0A239JXN9</accession>
<dbReference type="InterPro" id="IPR051804">
    <property type="entry name" value="Carb_Metab_Reg_Kinase/Isom"/>
</dbReference>
<dbReference type="PANTHER" id="PTHR42742:SF3">
    <property type="entry name" value="FRUCTOKINASE"/>
    <property type="match status" value="1"/>
</dbReference>
<feature type="domain" description="Phosphomannose isomerase type I catalytic" evidence="11">
    <location>
        <begin position="14"/>
        <end position="112"/>
    </location>
</feature>
<evidence type="ECO:0000256" key="2">
    <source>
        <dbReference type="ARBA" id="ARBA00010772"/>
    </source>
</evidence>
<evidence type="ECO:0000256" key="8">
    <source>
        <dbReference type="ARBA" id="ARBA00030762"/>
    </source>
</evidence>
<evidence type="ECO:0000256" key="10">
    <source>
        <dbReference type="PIRSR" id="PIRSR036894-2"/>
    </source>
</evidence>
<dbReference type="EMBL" id="FZOJ01000040">
    <property type="protein sequence ID" value="SNT10252.1"/>
    <property type="molecule type" value="Genomic_DNA"/>
</dbReference>
<gene>
    <name evidence="13" type="ORF">SAMN05446037_104013</name>
</gene>
<keyword evidence="6 13" id="KW-0413">Isomerase</keyword>
<keyword evidence="5 9" id="KW-0862">Zinc</keyword>
<dbReference type="Proteomes" id="UP000198304">
    <property type="component" value="Unassembled WGS sequence"/>
</dbReference>
<reference evidence="13 14" key="1">
    <citation type="submission" date="2017-06" db="EMBL/GenBank/DDBJ databases">
        <authorList>
            <person name="Kim H.J."/>
            <person name="Triplett B.A."/>
        </authorList>
    </citation>
    <scope>NUCLEOTIDE SEQUENCE [LARGE SCALE GENOMIC DNA]</scope>
    <source>
        <strain evidence="13 14">SCA</strain>
    </source>
</reference>
<evidence type="ECO:0000256" key="1">
    <source>
        <dbReference type="ARBA" id="ARBA00000757"/>
    </source>
</evidence>
<evidence type="ECO:0000256" key="9">
    <source>
        <dbReference type="PIRSR" id="PIRSR036894-1"/>
    </source>
</evidence>
<evidence type="ECO:0000313" key="14">
    <source>
        <dbReference type="Proteomes" id="UP000198304"/>
    </source>
</evidence>
<feature type="binding site" evidence="9">
    <location>
        <position position="104"/>
    </location>
    <ligand>
        <name>Zn(2+)</name>
        <dbReference type="ChEBI" id="CHEBI:29105"/>
    </ligand>
</feature>
<dbReference type="InterPro" id="IPR046457">
    <property type="entry name" value="PMI_typeI_cat"/>
</dbReference>
<name>A0A239JXN9_9FIRM</name>
<dbReference type="Gene3D" id="2.60.120.10">
    <property type="entry name" value="Jelly Rolls"/>
    <property type="match status" value="2"/>
</dbReference>
<dbReference type="InterPro" id="IPR001250">
    <property type="entry name" value="Man6P_Isoase-1"/>
</dbReference>
<evidence type="ECO:0000256" key="7">
    <source>
        <dbReference type="ARBA" id="ARBA00029741"/>
    </source>
</evidence>
<dbReference type="NCBIfam" id="TIGR00218">
    <property type="entry name" value="manA"/>
    <property type="match status" value="1"/>
</dbReference>
<proteinExistence type="inferred from homology"/>
<dbReference type="InterPro" id="IPR014710">
    <property type="entry name" value="RmlC-like_jellyroll"/>
</dbReference>
<dbReference type="GO" id="GO:0004476">
    <property type="term" value="F:mannose-6-phosphate isomerase activity"/>
    <property type="evidence" value="ECO:0007669"/>
    <property type="project" value="UniProtKB-EC"/>
</dbReference>
<feature type="binding site" evidence="9">
    <location>
        <position position="179"/>
    </location>
    <ligand>
        <name>Zn(2+)</name>
        <dbReference type="ChEBI" id="CHEBI:29105"/>
    </ligand>
</feature>
<evidence type="ECO:0000256" key="5">
    <source>
        <dbReference type="ARBA" id="ARBA00022833"/>
    </source>
</evidence>
<keyword evidence="14" id="KW-1185">Reference proteome</keyword>
<evidence type="ECO:0000313" key="13">
    <source>
        <dbReference type="EMBL" id="SNT10252.1"/>
    </source>
</evidence>
<dbReference type="Pfam" id="PF20511">
    <property type="entry name" value="PMI_typeI_cat"/>
    <property type="match status" value="1"/>
</dbReference>
<dbReference type="InterPro" id="IPR049071">
    <property type="entry name" value="MPI_cupin_dom"/>
</dbReference>